<sequence length="465" mass="52155">MSENRFCSNCGQKVDASEKFCANCGYQLSENVEKVEENKSFESPNPTEVSQSTEQFSQLNNNNYNRPKKPINKKVMIPVVVLVVLIGAYIVGNKYYSSQNQLNRFTTALSNSNSDVSGYLTTTESSEKVPKEEAKAFKKQFSGSQSSIYYMKQSLMSNGSYGNYSWVQSGRRLFVFPAYKLQADPGYAYVSTNNKNVKIYQDGNKIATTKDDSRTVKVGPIYPGKYTFKAEGTVNGEKLSSKKDFYVKSGKDNNVELNLSTATFTVKGMKDSNIYINGKKVGKLDSDGKKKFTNYPITNGLKLYLTTDVNRKEIKSKQVSVEDKINQGVHTITPGYKGLVSKDEAESLLSSVFSGLRYGASSSTADYFIDGENNDSYNELVEFFKSIEDRLEDVDVVKINSITPLGNNKAEVSYSVKYSFENDDQRKVQQFTYNGAQIEKEDGEYKVKSIGKTGSSPDWERRYDD</sequence>
<feature type="compositionally biased region" description="Polar residues" evidence="1">
    <location>
        <begin position="41"/>
        <end position="65"/>
    </location>
</feature>
<feature type="domain" description="Zinc-ribbon" evidence="3">
    <location>
        <begin position="6"/>
        <end position="28"/>
    </location>
</feature>
<dbReference type="Pfam" id="PF13240">
    <property type="entry name" value="Zn_Ribbon_1"/>
    <property type="match status" value="1"/>
</dbReference>
<evidence type="ECO:0000256" key="2">
    <source>
        <dbReference type="SAM" id="Phobius"/>
    </source>
</evidence>
<dbReference type="PANTHER" id="PTHR40038:SF1">
    <property type="entry name" value="MEMBRANE-ASSOCIATED PROTEIN TCAA"/>
    <property type="match status" value="1"/>
</dbReference>
<protein>
    <recommendedName>
        <fullName evidence="7">Zinc-ribbon domain-containing protein</fullName>
    </recommendedName>
</protein>
<dbReference type="RefSeq" id="WP_095759197.1">
    <property type="nucleotide sequence ID" value="NZ_LXZA01000026.1"/>
</dbReference>
<proteinExistence type="predicted"/>
<evidence type="ECO:0008006" key="7">
    <source>
        <dbReference type="Google" id="ProtNLM"/>
    </source>
</evidence>
<gene>
    <name evidence="5" type="ORF">A8C52_08955</name>
</gene>
<dbReference type="InterPro" id="IPR026870">
    <property type="entry name" value="Zinc_ribbon_dom"/>
</dbReference>
<dbReference type="Proteomes" id="UP000218139">
    <property type="component" value="Unassembled WGS sequence"/>
</dbReference>
<comment type="caution">
    <text evidence="5">The sequence shown here is derived from an EMBL/GenBank/DDBJ whole genome shotgun (WGS) entry which is preliminary data.</text>
</comment>
<feature type="transmembrane region" description="Helical" evidence="2">
    <location>
        <begin position="75"/>
        <end position="92"/>
    </location>
</feature>
<feature type="region of interest" description="Disordered" evidence="1">
    <location>
        <begin position="36"/>
        <end position="68"/>
    </location>
</feature>
<reference evidence="5 6" key="1">
    <citation type="submission" date="2016-05" db="EMBL/GenBank/DDBJ databases">
        <authorList>
            <person name="Lee J.-Y."/>
            <person name="Kim E.B."/>
            <person name="Choi Y.-J."/>
        </authorList>
    </citation>
    <scope>NUCLEOTIDE SEQUENCE [LARGE SCALE GENOMIC DNA]</scope>
    <source>
        <strain evidence="5 6">KLA006</strain>
    </source>
</reference>
<evidence type="ECO:0000259" key="4">
    <source>
        <dbReference type="Pfam" id="PF22820"/>
    </source>
</evidence>
<keyword evidence="2" id="KW-0472">Membrane</keyword>
<evidence type="ECO:0000313" key="5">
    <source>
        <dbReference type="EMBL" id="PAY45838.1"/>
    </source>
</evidence>
<keyword evidence="2" id="KW-0812">Transmembrane</keyword>
<name>A0A9X6XIC5_9LACO</name>
<dbReference type="PANTHER" id="PTHR40038">
    <property type="entry name" value="MEMBRANE-ASSOCIATED PROTEIN TCAA"/>
    <property type="match status" value="1"/>
</dbReference>
<evidence type="ECO:0000259" key="3">
    <source>
        <dbReference type="Pfam" id="PF13240"/>
    </source>
</evidence>
<dbReference type="InterPro" id="IPR054530">
    <property type="entry name" value="TcaA_4th"/>
</dbReference>
<dbReference type="Pfam" id="PF22820">
    <property type="entry name" value="TcaA_3rd_4th"/>
    <property type="match status" value="1"/>
</dbReference>
<evidence type="ECO:0000256" key="1">
    <source>
        <dbReference type="SAM" id="MobiDB-lite"/>
    </source>
</evidence>
<dbReference type="EMBL" id="LXZO01000100">
    <property type="protein sequence ID" value="PAY45838.1"/>
    <property type="molecule type" value="Genomic_DNA"/>
</dbReference>
<dbReference type="AlphaFoldDB" id="A0A9X6XIC5"/>
<keyword evidence="2" id="KW-1133">Transmembrane helix</keyword>
<accession>A0A9X6XIC5</accession>
<organism evidence="5 6">
    <name type="scientific">Ligilactobacillus salivarius</name>
    <dbReference type="NCBI Taxonomy" id="1624"/>
    <lineage>
        <taxon>Bacteria</taxon>
        <taxon>Bacillati</taxon>
        <taxon>Bacillota</taxon>
        <taxon>Bacilli</taxon>
        <taxon>Lactobacillales</taxon>
        <taxon>Lactobacillaceae</taxon>
        <taxon>Ligilactobacillus</taxon>
    </lineage>
</organism>
<evidence type="ECO:0000313" key="6">
    <source>
        <dbReference type="Proteomes" id="UP000218139"/>
    </source>
</evidence>
<feature type="domain" description="TcaA 4th" evidence="4">
    <location>
        <begin position="262"/>
        <end position="324"/>
    </location>
</feature>